<proteinExistence type="inferred from homology"/>
<dbReference type="STRING" id="366602.Caul_1754"/>
<name>B0T3J7_CAUSK</name>
<dbReference type="Pfam" id="PF08666">
    <property type="entry name" value="SAF"/>
    <property type="match status" value="1"/>
</dbReference>
<dbReference type="HOGENOM" id="CLU_029189_0_0_5"/>
<dbReference type="AlphaFoldDB" id="B0T3J7"/>
<organism evidence="5">
    <name type="scientific">Caulobacter sp. (strain K31)</name>
    <dbReference type="NCBI Taxonomy" id="366602"/>
    <lineage>
        <taxon>Bacteria</taxon>
        <taxon>Pseudomonadati</taxon>
        <taxon>Pseudomonadota</taxon>
        <taxon>Alphaproteobacteria</taxon>
        <taxon>Caulobacterales</taxon>
        <taxon>Caulobacteraceae</taxon>
        <taxon>Caulobacter</taxon>
    </lineage>
</organism>
<dbReference type="Pfam" id="PF04295">
    <property type="entry name" value="GD_AH_second"/>
    <property type="match status" value="1"/>
</dbReference>
<protein>
    <submittedName>
        <fullName evidence="5">Altronate dehydratase</fullName>
        <ecNumber evidence="5">4.2.1.7</ecNumber>
    </submittedName>
</protein>
<feature type="region of interest" description="Disordered" evidence="3">
    <location>
        <begin position="1"/>
        <end position="27"/>
    </location>
</feature>
<dbReference type="InterPro" id="IPR052172">
    <property type="entry name" value="UxaA_altronate/galactarate_dh"/>
</dbReference>
<dbReference type="InterPro" id="IPR048332">
    <property type="entry name" value="GD_AH_C"/>
</dbReference>
<evidence type="ECO:0000313" key="5">
    <source>
        <dbReference type="EMBL" id="ABZ70883.1"/>
    </source>
</evidence>
<dbReference type="InterPro" id="IPR013974">
    <property type="entry name" value="SAF"/>
</dbReference>
<dbReference type="Pfam" id="PF20629">
    <property type="entry name" value="GD_AH_C"/>
    <property type="match status" value="1"/>
</dbReference>
<dbReference type="eggNOG" id="COG2721">
    <property type="taxonomic scope" value="Bacteria"/>
</dbReference>
<dbReference type="EC" id="4.2.1.7" evidence="5"/>
<dbReference type="GO" id="GO:0008789">
    <property type="term" value="F:altronate dehydratase activity"/>
    <property type="evidence" value="ECO:0007669"/>
    <property type="project" value="UniProtKB-EC"/>
</dbReference>
<dbReference type="GO" id="GO:0019698">
    <property type="term" value="P:D-galacturonate catabolic process"/>
    <property type="evidence" value="ECO:0007669"/>
    <property type="project" value="TreeGrafter"/>
</dbReference>
<dbReference type="InterPro" id="IPR007392">
    <property type="entry name" value="GD_AH_second"/>
</dbReference>
<evidence type="ECO:0000256" key="2">
    <source>
        <dbReference type="ARBA" id="ARBA00023239"/>
    </source>
</evidence>
<keyword evidence="2 5" id="KW-0456">Lyase</keyword>
<accession>B0T3J7</accession>
<dbReference type="KEGG" id="cak:Caul_1754"/>
<sequence length="514" mass="54244">MATRKVPMTKALIGEPSSSPSESIHGVDPRDHVATALRDLLAGETLDLHGQTIVASTDIPKGHKIAVRAARLGEDLLKYGWPIGRATADIAVGDHVHVHNVETRLSGVEHFTYTAGHPEPRQAPPLATFLGYRRKNGRVGTRNEIWVLCTVGCVANTARRIAEKANARFAGRIDGVFAFPHPFGCSQLGDDLTHTRKLIAGLAAHPNAGGVLILGLGCENNQLKALLESAPGLDPERLRSFTTQMVEDELEDGLDAIEALVEIAERDRREPMPLSDLVIGLKCGGSDGFSGVTANPLVGRIADKVSNAGGTPVLTEIPEVFGAEGVLLARAATRQVFDQAVGVIDDFKRYFIDNHQPIYENPSPGNIAGGITTLEEKSLGAVQKGGRSMLVEVLRYGEQVGSHGLTLLEAPGNDAVSSTALTAAGATVILFTTGRGTPLGFPAPTLKIASNSALAARKPGWIDFDAGVVLSGQTMDAAADSLMDLVVATASGQQTKAELNGEREIAIWKTGVTL</sequence>
<evidence type="ECO:0000256" key="3">
    <source>
        <dbReference type="SAM" id="MobiDB-lite"/>
    </source>
</evidence>
<dbReference type="Gene3D" id="2.30.130.110">
    <property type="match status" value="1"/>
</dbReference>
<dbReference type="SMART" id="SM00858">
    <property type="entry name" value="SAF"/>
    <property type="match status" value="1"/>
</dbReference>
<dbReference type="PANTHER" id="PTHR30536:SF5">
    <property type="entry name" value="ALTRONATE DEHYDRATASE"/>
    <property type="match status" value="1"/>
</dbReference>
<dbReference type="InterPro" id="IPR044144">
    <property type="entry name" value="SAF_UxaA/GarD"/>
</dbReference>
<dbReference type="EMBL" id="CP000927">
    <property type="protein sequence ID" value="ABZ70883.1"/>
    <property type="molecule type" value="Genomic_DNA"/>
</dbReference>
<dbReference type="CDD" id="cd11613">
    <property type="entry name" value="SAF_AH_GD"/>
    <property type="match status" value="1"/>
</dbReference>
<dbReference type="PANTHER" id="PTHR30536">
    <property type="entry name" value="ALTRONATE/GALACTARATE DEHYDRATASE"/>
    <property type="match status" value="1"/>
</dbReference>
<feature type="domain" description="SAF" evidence="4">
    <location>
        <begin position="31"/>
        <end position="102"/>
    </location>
</feature>
<reference evidence="5" key="1">
    <citation type="submission" date="2008-01" db="EMBL/GenBank/DDBJ databases">
        <title>Complete sequence of chromosome of Caulobacter sp. K31.</title>
        <authorList>
            <consortium name="US DOE Joint Genome Institute"/>
            <person name="Copeland A."/>
            <person name="Lucas S."/>
            <person name="Lapidus A."/>
            <person name="Barry K."/>
            <person name="Glavina del Rio T."/>
            <person name="Dalin E."/>
            <person name="Tice H."/>
            <person name="Pitluck S."/>
            <person name="Bruce D."/>
            <person name="Goodwin L."/>
            <person name="Thompson L.S."/>
            <person name="Brettin T."/>
            <person name="Detter J.C."/>
            <person name="Han C."/>
            <person name="Schmutz J."/>
            <person name="Larimer F."/>
            <person name="Land M."/>
            <person name="Hauser L."/>
            <person name="Kyrpides N."/>
            <person name="Kim E."/>
            <person name="Stephens C."/>
            <person name="Richardson P."/>
        </authorList>
    </citation>
    <scope>NUCLEOTIDE SEQUENCE [LARGE SCALE GENOMIC DNA]</scope>
    <source>
        <strain evidence="5">K31</strain>
    </source>
</reference>
<comment type="similarity">
    <text evidence="1">Belongs to the UxaA family.</text>
</comment>
<gene>
    <name evidence="5" type="ordered locus">Caul_1754</name>
</gene>
<evidence type="ECO:0000256" key="1">
    <source>
        <dbReference type="ARBA" id="ARBA00010986"/>
    </source>
</evidence>
<evidence type="ECO:0000259" key="4">
    <source>
        <dbReference type="SMART" id="SM00858"/>
    </source>
</evidence>